<accession>A0A2P2PF11</accession>
<name>A0A2P2PF11_RHIMU</name>
<organism evidence="1">
    <name type="scientific">Rhizophora mucronata</name>
    <name type="common">Asiatic mangrove</name>
    <dbReference type="NCBI Taxonomy" id="61149"/>
    <lineage>
        <taxon>Eukaryota</taxon>
        <taxon>Viridiplantae</taxon>
        <taxon>Streptophyta</taxon>
        <taxon>Embryophyta</taxon>
        <taxon>Tracheophyta</taxon>
        <taxon>Spermatophyta</taxon>
        <taxon>Magnoliopsida</taxon>
        <taxon>eudicotyledons</taxon>
        <taxon>Gunneridae</taxon>
        <taxon>Pentapetalae</taxon>
        <taxon>rosids</taxon>
        <taxon>fabids</taxon>
        <taxon>Malpighiales</taxon>
        <taxon>Rhizophoraceae</taxon>
        <taxon>Rhizophora</taxon>
    </lineage>
</organism>
<proteinExistence type="predicted"/>
<reference evidence="1" key="1">
    <citation type="submission" date="2018-02" db="EMBL/GenBank/DDBJ databases">
        <title>Rhizophora mucronata_Transcriptome.</title>
        <authorList>
            <person name="Meera S.P."/>
            <person name="Sreeshan A."/>
            <person name="Augustine A."/>
        </authorList>
    </citation>
    <scope>NUCLEOTIDE SEQUENCE</scope>
    <source>
        <tissue evidence="1">Leaf</tissue>
    </source>
</reference>
<evidence type="ECO:0000313" key="1">
    <source>
        <dbReference type="EMBL" id="MBX53315.1"/>
    </source>
</evidence>
<dbReference type="AlphaFoldDB" id="A0A2P2PF11"/>
<protein>
    <submittedName>
        <fullName evidence="1">Uncharacterized protein</fullName>
    </submittedName>
</protein>
<sequence length="37" mass="4347">MCKQQHLTNILILSSASPRTCFMHLVHLKLYSSFELR</sequence>
<dbReference type="EMBL" id="GGEC01072831">
    <property type="protein sequence ID" value="MBX53315.1"/>
    <property type="molecule type" value="Transcribed_RNA"/>
</dbReference>